<dbReference type="EMBL" id="CBTN010000048">
    <property type="protein sequence ID" value="CDH57635.1"/>
    <property type="molecule type" value="Genomic_DNA"/>
</dbReference>
<evidence type="ECO:0000313" key="1">
    <source>
        <dbReference type="EMBL" id="CDH57635.1"/>
    </source>
</evidence>
<dbReference type="Proteomes" id="UP000027586">
    <property type="component" value="Unassembled WGS sequence"/>
</dbReference>
<proteinExistence type="predicted"/>
<dbReference type="VEuPathDB" id="FungiDB:LCOR_08547.1"/>
<keyword evidence="2" id="KW-1185">Reference proteome</keyword>
<evidence type="ECO:0000313" key="2">
    <source>
        <dbReference type="Proteomes" id="UP000027586"/>
    </source>
</evidence>
<gene>
    <name evidence="1" type="ORF">LCOR_08547.1</name>
</gene>
<accession>A0A068S6N1</accession>
<protein>
    <submittedName>
        <fullName evidence="1">Uncharacterized protein</fullName>
    </submittedName>
</protein>
<reference evidence="1" key="1">
    <citation type="submission" date="2013-08" db="EMBL/GenBank/DDBJ databases">
        <title>Gene expansion shapes genome architecture in the human pathogen Lichtheimia corymbifera: an evolutionary genomics analysis in the ancient terrestrial Mucorales (Mucoromycotina).</title>
        <authorList>
            <person name="Schwartze V.U."/>
            <person name="Winter S."/>
            <person name="Shelest E."/>
            <person name="Marcet-Houben M."/>
            <person name="Horn F."/>
            <person name="Wehner S."/>
            <person name="Hoffmann K."/>
            <person name="Riege K."/>
            <person name="Sammeth M."/>
            <person name="Nowrousian M."/>
            <person name="Valiante V."/>
            <person name="Linde J."/>
            <person name="Jacobsen I.D."/>
            <person name="Marz M."/>
            <person name="Brakhage A.A."/>
            <person name="Gabaldon T."/>
            <person name="Bocker S."/>
            <person name="Voigt K."/>
        </authorList>
    </citation>
    <scope>NUCLEOTIDE SEQUENCE [LARGE SCALE GENOMIC DNA]</scope>
    <source>
        <strain evidence="1">FSU 9682</strain>
    </source>
</reference>
<name>A0A068S6N1_9FUNG</name>
<comment type="caution">
    <text evidence="1">The sequence shown here is derived from an EMBL/GenBank/DDBJ whole genome shotgun (WGS) entry which is preliminary data.</text>
</comment>
<organism evidence="1 2">
    <name type="scientific">Lichtheimia corymbifera JMRC:FSU:9682</name>
    <dbReference type="NCBI Taxonomy" id="1263082"/>
    <lineage>
        <taxon>Eukaryota</taxon>
        <taxon>Fungi</taxon>
        <taxon>Fungi incertae sedis</taxon>
        <taxon>Mucoromycota</taxon>
        <taxon>Mucoromycotina</taxon>
        <taxon>Mucoromycetes</taxon>
        <taxon>Mucorales</taxon>
        <taxon>Lichtheimiaceae</taxon>
        <taxon>Lichtheimia</taxon>
    </lineage>
</organism>
<sequence>MFKPRFIYGDVADIISQLLEWIPWAFQQQGTALLCVISSRLGLFDAVQDMSLMMPTQEERLMAGGEEVTLGGWDEHGMKVGLQFFCKLGDDEQPVYRGILLFDTPAR</sequence>
<dbReference type="AlphaFoldDB" id="A0A068S6N1"/>